<dbReference type="InterPro" id="IPR050306">
    <property type="entry name" value="PfkB_Carbo_kinase"/>
</dbReference>
<dbReference type="SUPFAM" id="SSF53613">
    <property type="entry name" value="Ribokinase-like"/>
    <property type="match status" value="1"/>
</dbReference>
<accession>A0ABQ6HD25</accession>
<reference evidence="5 6" key="1">
    <citation type="submission" date="2023-03" db="EMBL/GenBank/DDBJ databases">
        <title>Thalassotalea loyana LMG 22536T draft genome sequence.</title>
        <authorList>
            <person name="Sawabe T."/>
        </authorList>
    </citation>
    <scope>NUCLEOTIDE SEQUENCE [LARGE SCALE GENOMIC DNA]</scope>
    <source>
        <strain evidence="5 6">LMG 22536</strain>
    </source>
</reference>
<sequence length="310" mass="34542">MTKILLLGECMIELKDVSTQSNPNIAQQAFAGDVFNTAVYLKRLFPQIDVDMVTAVGKDKYSKEMLQVFNRESLGTSCVFESEDKIPGLYSIQVDAQGERSFTYWRSDSAARYVMNFMTADVMRQLSKSDIFFFSGISLGVINTEDRDKFWLLIHTLKEAGVTIAFDLNYRPKLWRDKAEAQVQFLKAFEAADILLPGVDDFAAIFDVDTVQGVIKFFKDYSFQELIVKNGEQNVHCLSEHGHHIVDVTPVTDVVDTTSAGDSFNGGYLGARMTGKSIINSVELANQVAGFVIQHSGAIVDEAAFSSQFQ</sequence>
<protein>
    <submittedName>
        <fullName evidence="5">2-dehydro-3-deoxygluconokinase</fullName>
    </submittedName>
</protein>
<proteinExistence type="inferred from homology"/>
<dbReference type="InterPro" id="IPR029056">
    <property type="entry name" value="Ribokinase-like"/>
</dbReference>
<evidence type="ECO:0000313" key="5">
    <source>
        <dbReference type="EMBL" id="GLX85492.1"/>
    </source>
</evidence>
<dbReference type="RefSeq" id="WP_284297653.1">
    <property type="nucleotide sequence ID" value="NZ_BSSV01000003.1"/>
</dbReference>
<evidence type="ECO:0000256" key="2">
    <source>
        <dbReference type="ARBA" id="ARBA00022679"/>
    </source>
</evidence>
<evidence type="ECO:0000313" key="6">
    <source>
        <dbReference type="Proteomes" id="UP001157134"/>
    </source>
</evidence>
<name>A0ABQ6HD25_9GAMM</name>
<dbReference type="EMBL" id="BSSV01000003">
    <property type="protein sequence ID" value="GLX85492.1"/>
    <property type="molecule type" value="Genomic_DNA"/>
</dbReference>
<evidence type="ECO:0000256" key="3">
    <source>
        <dbReference type="ARBA" id="ARBA00022777"/>
    </source>
</evidence>
<dbReference type="PROSITE" id="PS00584">
    <property type="entry name" value="PFKB_KINASES_2"/>
    <property type="match status" value="1"/>
</dbReference>
<dbReference type="CDD" id="cd01166">
    <property type="entry name" value="KdgK"/>
    <property type="match status" value="1"/>
</dbReference>
<dbReference type="PANTHER" id="PTHR43085:SF15">
    <property type="entry name" value="2-DEHYDRO-3-DEOXYGLUCONOKINASE"/>
    <property type="match status" value="1"/>
</dbReference>
<keyword evidence="2" id="KW-0808">Transferase</keyword>
<organism evidence="5 6">
    <name type="scientific">Thalassotalea loyana</name>
    <dbReference type="NCBI Taxonomy" id="280483"/>
    <lineage>
        <taxon>Bacteria</taxon>
        <taxon>Pseudomonadati</taxon>
        <taxon>Pseudomonadota</taxon>
        <taxon>Gammaproteobacteria</taxon>
        <taxon>Alteromonadales</taxon>
        <taxon>Colwelliaceae</taxon>
        <taxon>Thalassotalea</taxon>
    </lineage>
</organism>
<keyword evidence="3" id="KW-0418">Kinase</keyword>
<keyword evidence="6" id="KW-1185">Reference proteome</keyword>
<gene>
    <name evidence="5" type="primary">kdgK</name>
    <name evidence="5" type="ORF">tloyanaT_17440</name>
</gene>
<dbReference type="InterPro" id="IPR011611">
    <property type="entry name" value="PfkB_dom"/>
</dbReference>
<comment type="caution">
    <text evidence="5">The sequence shown here is derived from an EMBL/GenBank/DDBJ whole genome shotgun (WGS) entry which is preliminary data.</text>
</comment>
<comment type="similarity">
    <text evidence="1">Belongs to the carbohydrate kinase PfkB family.</text>
</comment>
<dbReference type="Pfam" id="PF00294">
    <property type="entry name" value="PfkB"/>
    <property type="match status" value="1"/>
</dbReference>
<feature type="domain" description="Carbohydrate kinase PfkB" evidence="4">
    <location>
        <begin position="1"/>
        <end position="300"/>
    </location>
</feature>
<dbReference type="InterPro" id="IPR002173">
    <property type="entry name" value="Carboh/pur_kinase_PfkB_CS"/>
</dbReference>
<dbReference type="PANTHER" id="PTHR43085">
    <property type="entry name" value="HEXOKINASE FAMILY MEMBER"/>
    <property type="match status" value="1"/>
</dbReference>
<dbReference type="Gene3D" id="3.40.1190.20">
    <property type="match status" value="1"/>
</dbReference>
<evidence type="ECO:0000259" key="4">
    <source>
        <dbReference type="Pfam" id="PF00294"/>
    </source>
</evidence>
<dbReference type="Proteomes" id="UP001157134">
    <property type="component" value="Unassembled WGS sequence"/>
</dbReference>
<evidence type="ECO:0000256" key="1">
    <source>
        <dbReference type="ARBA" id="ARBA00010688"/>
    </source>
</evidence>